<reference evidence="1 2" key="1">
    <citation type="submission" date="2024-02" db="EMBL/GenBank/DDBJ databases">
        <authorList>
            <person name="Chen Y."/>
            <person name="Shah S."/>
            <person name="Dougan E. K."/>
            <person name="Thang M."/>
            <person name="Chan C."/>
        </authorList>
    </citation>
    <scope>NUCLEOTIDE SEQUENCE [LARGE SCALE GENOMIC DNA]</scope>
</reference>
<protein>
    <submittedName>
        <fullName evidence="1">Uncharacterized protein</fullName>
    </submittedName>
</protein>
<name>A0ABP0P4I3_9DINO</name>
<evidence type="ECO:0000313" key="2">
    <source>
        <dbReference type="Proteomes" id="UP001642464"/>
    </source>
</evidence>
<keyword evidence="2" id="KW-1185">Reference proteome</keyword>
<comment type="caution">
    <text evidence="1">The sequence shown here is derived from an EMBL/GenBank/DDBJ whole genome shotgun (WGS) entry which is preliminary data.</text>
</comment>
<dbReference type="Proteomes" id="UP001642464">
    <property type="component" value="Unassembled WGS sequence"/>
</dbReference>
<proteinExistence type="predicted"/>
<accession>A0ABP0P4I3</accession>
<sequence>ASFGLGEVLEHTLWCQENQYTLSVKLTRPISWSGLRPTDEVCTPLTASSRREPLSYISQKWKRACALL</sequence>
<evidence type="ECO:0000313" key="1">
    <source>
        <dbReference type="EMBL" id="CAK9070948.1"/>
    </source>
</evidence>
<gene>
    <name evidence="1" type="ORF">SCF082_LOCUS35195</name>
</gene>
<feature type="non-terminal residue" evidence="1">
    <location>
        <position position="1"/>
    </location>
</feature>
<dbReference type="EMBL" id="CAXAMM010033257">
    <property type="protein sequence ID" value="CAK9070948.1"/>
    <property type="molecule type" value="Genomic_DNA"/>
</dbReference>
<organism evidence="1 2">
    <name type="scientific">Durusdinium trenchii</name>
    <dbReference type="NCBI Taxonomy" id="1381693"/>
    <lineage>
        <taxon>Eukaryota</taxon>
        <taxon>Sar</taxon>
        <taxon>Alveolata</taxon>
        <taxon>Dinophyceae</taxon>
        <taxon>Suessiales</taxon>
        <taxon>Symbiodiniaceae</taxon>
        <taxon>Durusdinium</taxon>
    </lineage>
</organism>